<evidence type="ECO:0000313" key="2">
    <source>
        <dbReference type="Proteomes" id="UP001596084"/>
    </source>
</evidence>
<dbReference type="SUPFAM" id="SSF55920">
    <property type="entry name" value="Creatinase/aminopeptidase"/>
    <property type="match status" value="1"/>
</dbReference>
<dbReference type="InterPro" id="IPR036005">
    <property type="entry name" value="Creatinase/aminopeptidase-like"/>
</dbReference>
<sequence length="99" mass="10891">MSSLWPYPRAPEIRRRSGLNAPSQPLRGCELADAQWNGALWALGVLRAPAATIRRRQPKAPRYIGIRIENDARITAKGCELLVCGVPMGADEIEALVLE</sequence>
<keyword evidence="2" id="KW-1185">Reference proteome</keyword>
<organism evidence="1 2">
    <name type="scientific">Polaromonas jejuensis</name>
    <dbReference type="NCBI Taxonomy" id="457502"/>
    <lineage>
        <taxon>Bacteria</taxon>
        <taxon>Pseudomonadati</taxon>
        <taxon>Pseudomonadota</taxon>
        <taxon>Betaproteobacteria</taxon>
        <taxon>Burkholderiales</taxon>
        <taxon>Comamonadaceae</taxon>
        <taxon>Polaromonas</taxon>
    </lineage>
</organism>
<reference evidence="2" key="1">
    <citation type="journal article" date="2019" name="Int. J. Syst. Evol. Microbiol.">
        <title>The Global Catalogue of Microorganisms (GCM) 10K type strain sequencing project: providing services to taxonomists for standard genome sequencing and annotation.</title>
        <authorList>
            <consortium name="The Broad Institute Genomics Platform"/>
            <consortium name="The Broad Institute Genome Sequencing Center for Infectious Disease"/>
            <person name="Wu L."/>
            <person name="Ma J."/>
        </authorList>
    </citation>
    <scope>NUCLEOTIDE SEQUENCE [LARGE SCALE GENOMIC DNA]</scope>
    <source>
        <strain evidence="2">CGMCC 4.7277</strain>
    </source>
</reference>
<dbReference type="Gene3D" id="3.90.230.10">
    <property type="entry name" value="Creatinase/methionine aminopeptidase superfamily"/>
    <property type="match status" value="1"/>
</dbReference>
<dbReference type="EMBL" id="JBHSMX010000064">
    <property type="protein sequence ID" value="MFC5523286.1"/>
    <property type="molecule type" value="Genomic_DNA"/>
</dbReference>
<protein>
    <recommendedName>
        <fullName evidence="3">CobW C-terminal domain-containing protein</fullName>
    </recommendedName>
</protein>
<dbReference type="Proteomes" id="UP001596084">
    <property type="component" value="Unassembled WGS sequence"/>
</dbReference>
<evidence type="ECO:0000313" key="1">
    <source>
        <dbReference type="EMBL" id="MFC5523286.1"/>
    </source>
</evidence>
<accession>A0ABW0QFB8</accession>
<proteinExistence type="predicted"/>
<gene>
    <name evidence="1" type="ORF">ACFPP7_20570</name>
</gene>
<name>A0ABW0QFB8_9BURK</name>
<evidence type="ECO:0008006" key="3">
    <source>
        <dbReference type="Google" id="ProtNLM"/>
    </source>
</evidence>
<comment type="caution">
    <text evidence="1">The sequence shown here is derived from an EMBL/GenBank/DDBJ whole genome shotgun (WGS) entry which is preliminary data.</text>
</comment>
<dbReference type="RefSeq" id="WP_157090318.1">
    <property type="nucleotide sequence ID" value="NZ_JBHSMX010000064.1"/>
</dbReference>